<dbReference type="PANTHER" id="PTHR36729:SF2">
    <property type="entry name" value="EXPRESSED PROTEIN"/>
    <property type="match status" value="1"/>
</dbReference>
<dbReference type="InterPro" id="IPR056636">
    <property type="entry name" value="DUF7734"/>
</dbReference>
<keyword evidence="3" id="KW-1185">Reference proteome</keyword>
<sequence length="178" mass="20826">MSRPLGIWTIPSLPHHQPSFCNYTNSNYINFHIHHSLFSPSHSSSNSSNQTLIKQKNRFPGIECSSRRRTIRENNYDEEEREYNKEIEMLEMYTQFAKDEVLLVKAVLDDEEIEVIIFKGFSSCLSYKTSPNPSESVVPERAIIKSIDRIKGPFDPSNIEYLEQGLTWMDFKTRIQQF</sequence>
<dbReference type="AlphaFoldDB" id="A0AAV3RJ26"/>
<evidence type="ECO:0000313" key="2">
    <source>
        <dbReference type="EMBL" id="GAA0174297.1"/>
    </source>
</evidence>
<organism evidence="2 3">
    <name type="scientific">Lithospermum erythrorhizon</name>
    <name type="common">Purple gromwell</name>
    <name type="synonym">Lithospermum officinale var. erythrorhizon</name>
    <dbReference type="NCBI Taxonomy" id="34254"/>
    <lineage>
        <taxon>Eukaryota</taxon>
        <taxon>Viridiplantae</taxon>
        <taxon>Streptophyta</taxon>
        <taxon>Embryophyta</taxon>
        <taxon>Tracheophyta</taxon>
        <taxon>Spermatophyta</taxon>
        <taxon>Magnoliopsida</taxon>
        <taxon>eudicotyledons</taxon>
        <taxon>Gunneridae</taxon>
        <taxon>Pentapetalae</taxon>
        <taxon>asterids</taxon>
        <taxon>lamiids</taxon>
        <taxon>Boraginales</taxon>
        <taxon>Boraginaceae</taxon>
        <taxon>Boraginoideae</taxon>
        <taxon>Lithospermeae</taxon>
        <taxon>Lithospermum</taxon>
    </lineage>
</organism>
<dbReference type="Proteomes" id="UP001454036">
    <property type="component" value="Unassembled WGS sequence"/>
</dbReference>
<dbReference type="Pfam" id="PF24869">
    <property type="entry name" value="DUF7734"/>
    <property type="match status" value="1"/>
</dbReference>
<dbReference type="PANTHER" id="PTHR36729">
    <property type="entry name" value="EXPRESSED PROTEIN"/>
    <property type="match status" value="1"/>
</dbReference>
<proteinExistence type="predicted"/>
<comment type="caution">
    <text evidence="2">The sequence shown here is derived from an EMBL/GenBank/DDBJ whole genome shotgun (WGS) entry which is preliminary data.</text>
</comment>
<protein>
    <recommendedName>
        <fullName evidence="1">DUF7734 domain-containing protein</fullName>
    </recommendedName>
</protein>
<name>A0AAV3RJ26_LITER</name>
<dbReference type="EMBL" id="BAABME010009010">
    <property type="protein sequence ID" value="GAA0174297.1"/>
    <property type="molecule type" value="Genomic_DNA"/>
</dbReference>
<accession>A0AAV3RJ26</accession>
<reference evidence="2 3" key="1">
    <citation type="submission" date="2024-01" db="EMBL/GenBank/DDBJ databases">
        <title>The complete chloroplast genome sequence of Lithospermum erythrorhizon: insights into the phylogenetic relationship among Boraginaceae species and the maternal lineages of purple gromwells.</title>
        <authorList>
            <person name="Okada T."/>
            <person name="Watanabe K."/>
        </authorList>
    </citation>
    <scope>NUCLEOTIDE SEQUENCE [LARGE SCALE GENOMIC DNA]</scope>
</reference>
<dbReference type="GO" id="GO:0009507">
    <property type="term" value="C:chloroplast"/>
    <property type="evidence" value="ECO:0007669"/>
    <property type="project" value="TreeGrafter"/>
</dbReference>
<gene>
    <name evidence="2" type="ORF">LIER_27719</name>
</gene>
<feature type="domain" description="DUF7734" evidence="1">
    <location>
        <begin position="88"/>
        <end position="174"/>
    </location>
</feature>
<evidence type="ECO:0000313" key="3">
    <source>
        <dbReference type="Proteomes" id="UP001454036"/>
    </source>
</evidence>
<evidence type="ECO:0000259" key="1">
    <source>
        <dbReference type="Pfam" id="PF24869"/>
    </source>
</evidence>